<dbReference type="PANTHER" id="PTHR18968">
    <property type="entry name" value="THIAMINE PYROPHOSPHATE ENZYMES"/>
    <property type="match status" value="1"/>
</dbReference>
<dbReference type="InterPro" id="IPR045229">
    <property type="entry name" value="TPP_enz"/>
</dbReference>
<dbReference type="GO" id="GO:0005948">
    <property type="term" value="C:acetolactate synthase complex"/>
    <property type="evidence" value="ECO:0007669"/>
    <property type="project" value="TreeGrafter"/>
</dbReference>
<dbReference type="SUPFAM" id="SSF52518">
    <property type="entry name" value="Thiamin diphosphate-binding fold (THDP-binding)"/>
    <property type="match status" value="2"/>
</dbReference>
<dbReference type="PANTHER" id="PTHR18968:SF166">
    <property type="entry name" value="2-HYDROXYACYL-COA LYASE 2"/>
    <property type="match status" value="1"/>
</dbReference>
<proteinExistence type="inferred from homology"/>
<keyword evidence="3" id="KW-0786">Thiamine pyrophosphate</keyword>
<dbReference type="GO" id="GO:0050660">
    <property type="term" value="F:flavin adenine dinucleotide binding"/>
    <property type="evidence" value="ECO:0007669"/>
    <property type="project" value="TreeGrafter"/>
</dbReference>
<dbReference type="CDD" id="cd07035">
    <property type="entry name" value="TPP_PYR_POX_like"/>
    <property type="match status" value="1"/>
</dbReference>
<evidence type="ECO:0000313" key="7">
    <source>
        <dbReference type="Proteomes" id="UP000264719"/>
    </source>
</evidence>
<evidence type="ECO:0000256" key="1">
    <source>
        <dbReference type="ARBA" id="ARBA00001964"/>
    </source>
</evidence>
<sequence length="536" mass="56649">MTQDKKRGADHLVAALIRASVRHVFALSGNQIMPVFDAALGTELRLHHTRHEGATGFMAEAYAQMTGEVGVAMVTAGGGLGNALTALISATYSQTPILLMSGDSPVSGDGTGAFQEMDQIGLTRPLTKASERITDPAQFPETVARLLSIARDGIPGPVHLSLPDDMLRIETPAPAPYPEVTLPATDLPSAATPDLDRLTTALDAAQKPLVILGPLLSDTRYPGLADRLRRALAAPVFCVESPRGLNDPMLGRWKEALREADLVVSLGKPVDVTLGFGKTNNAPNARWHVVTPDARDAGIARGNLGDRLDQLWSADSRAVAQALTEATATADRAAWVDHVTALIAAQVPEAADSARLDSASVCHAIQRVAQDSPNPVVIRDGGEFGQWAQALIRAPRMLTNGVSGVIGGGLCYALGARAADPTASVFTMMGDGTVGFHLPEFETALRENLPFVAVIGNDHRWNAEYLIQQRDYGSDRTHGCELSGARYDLAVAALGGFGAHVTRHEDLEPALRAALASGLPACVNVEIETIPAPKFP</sequence>
<organism evidence="6 7">
    <name type="scientific">Roseovarius nubinhibens</name>
    <dbReference type="NCBI Taxonomy" id="314263"/>
    <lineage>
        <taxon>Bacteria</taxon>
        <taxon>Pseudomonadati</taxon>
        <taxon>Pseudomonadota</taxon>
        <taxon>Alphaproteobacteria</taxon>
        <taxon>Rhodobacterales</taxon>
        <taxon>Roseobacteraceae</taxon>
        <taxon>Roseovarius</taxon>
    </lineage>
</organism>
<protein>
    <submittedName>
        <fullName evidence="6">Thiamine pyrophosphate-binding protein</fullName>
    </submittedName>
</protein>
<dbReference type="FunFam" id="3.40.50.970:FF:000007">
    <property type="entry name" value="Acetolactate synthase"/>
    <property type="match status" value="1"/>
</dbReference>
<dbReference type="EMBL" id="DMVW01000162">
    <property type="protein sequence ID" value="HAR53540.1"/>
    <property type="molecule type" value="Genomic_DNA"/>
</dbReference>
<comment type="similarity">
    <text evidence="2">Belongs to the TPP enzyme family.</text>
</comment>
<dbReference type="Gene3D" id="3.40.50.970">
    <property type="match status" value="2"/>
</dbReference>
<dbReference type="InterPro" id="IPR012001">
    <property type="entry name" value="Thiamin_PyroP_enz_TPP-bd_dom"/>
</dbReference>
<dbReference type="GO" id="GO:0009097">
    <property type="term" value="P:isoleucine biosynthetic process"/>
    <property type="evidence" value="ECO:0007669"/>
    <property type="project" value="TreeGrafter"/>
</dbReference>
<dbReference type="RefSeq" id="WP_339853779.1">
    <property type="nucleotide sequence ID" value="NZ_CAXAXR010000006.1"/>
</dbReference>
<evidence type="ECO:0000256" key="3">
    <source>
        <dbReference type="ARBA" id="ARBA00023052"/>
    </source>
</evidence>
<evidence type="ECO:0000313" key="6">
    <source>
        <dbReference type="EMBL" id="HAR53540.1"/>
    </source>
</evidence>
<dbReference type="AlphaFoldDB" id="A0A348WG78"/>
<dbReference type="Gene3D" id="3.40.50.1220">
    <property type="entry name" value="TPP-binding domain"/>
    <property type="match status" value="1"/>
</dbReference>
<dbReference type="GO" id="GO:0009099">
    <property type="term" value="P:L-valine biosynthetic process"/>
    <property type="evidence" value="ECO:0007669"/>
    <property type="project" value="TreeGrafter"/>
</dbReference>
<accession>A0A348WG78</accession>
<dbReference type="Proteomes" id="UP000264719">
    <property type="component" value="Unassembled WGS sequence"/>
</dbReference>
<dbReference type="Pfam" id="PF02775">
    <property type="entry name" value="TPP_enzyme_C"/>
    <property type="match status" value="1"/>
</dbReference>
<comment type="caution">
    <text evidence="6">The sequence shown here is derived from an EMBL/GenBank/DDBJ whole genome shotgun (WGS) entry which is preliminary data.</text>
</comment>
<dbReference type="SUPFAM" id="SSF52467">
    <property type="entry name" value="DHS-like NAD/FAD-binding domain"/>
    <property type="match status" value="1"/>
</dbReference>
<evidence type="ECO:0000259" key="4">
    <source>
        <dbReference type="Pfam" id="PF02775"/>
    </source>
</evidence>
<evidence type="ECO:0000256" key="2">
    <source>
        <dbReference type="ARBA" id="ARBA00007812"/>
    </source>
</evidence>
<gene>
    <name evidence="6" type="ORF">DCS45_16945</name>
</gene>
<dbReference type="InterPro" id="IPR011766">
    <property type="entry name" value="TPP_enzyme_TPP-bd"/>
</dbReference>
<dbReference type="CDD" id="cd02004">
    <property type="entry name" value="TPP_BZL_OCoD_HPCL"/>
    <property type="match status" value="1"/>
</dbReference>
<reference evidence="6 7" key="1">
    <citation type="journal article" date="2018" name="Nat. Biotechnol.">
        <title>A standardized bacterial taxonomy based on genome phylogeny substantially revises the tree of life.</title>
        <authorList>
            <person name="Parks D.H."/>
            <person name="Chuvochina M."/>
            <person name="Waite D.W."/>
            <person name="Rinke C."/>
            <person name="Skarshewski A."/>
            <person name="Chaumeil P.A."/>
            <person name="Hugenholtz P."/>
        </authorList>
    </citation>
    <scope>NUCLEOTIDE SEQUENCE [LARGE SCALE GENOMIC DNA]</scope>
    <source>
        <strain evidence="6">UBA9169</strain>
    </source>
</reference>
<dbReference type="GO" id="GO:0003984">
    <property type="term" value="F:acetolactate synthase activity"/>
    <property type="evidence" value="ECO:0007669"/>
    <property type="project" value="TreeGrafter"/>
</dbReference>
<dbReference type="InterPro" id="IPR029035">
    <property type="entry name" value="DHS-like_NAD/FAD-binding_dom"/>
</dbReference>
<comment type="cofactor">
    <cofactor evidence="1">
        <name>thiamine diphosphate</name>
        <dbReference type="ChEBI" id="CHEBI:58937"/>
    </cofactor>
</comment>
<dbReference type="Pfam" id="PF02776">
    <property type="entry name" value="TPP_enzyme_N"/>
    <property type="match status" value="1"/>
</dbReference>
<name>A0A348WG78_9RHOB</name>
<dbReference type="GO" id="GO:0030976">
    <property type="term" value="F:thiamine pyrophosphate binding"/>
    <property type="evidence" value="ECO:0007669"/>
    <property type="project" value="InterPro"/>
</dbReference>
<evidence type="ECO:0000259" key="5">
    <source>
        <dbReference type="Pfam" id="PF02776"/>
    </source>
</evidence>
<feature type="domain" description="Thiamine pyrophosphate enzyme TPP-binding" evidence="4">
    <location>
        <begin position="380"/>
        <end position="525"/>
    </location>
</feature>
<feature type="domain" description="Thiamine pyrophosphate enzyme N-terminal TPP-binding" evidence="5">
    <location>
        <begin position="7"/>
        <end position="121"/>
    </location>
</feature>
<dbReference type="InterPro" id="IPR029061">
    <property type="entry name" value="THDP-binding"/>
</dbReference>